<evidence type="ECO:0000256" key="13">
    <source>
        <dbReference type="SAM" id="MobiDB-lite"/>
    </source>
</evidence>
<keyword evidence="5 14" id="KW-0812">Transmembrane</keyword>
<sequence length="1130" mass="124556">RLLPLQPGVLCFSELFFIKEPHDVTVMRKDPIILDCQAHGESPIAIRWLKNGVKVVENDRIYILSNGSLSIPEVESRRGDKSDEGFYQCLAQNKYGAILSQKVCLTIASISPFTNQPTSIVVTEGSVARFTCKVTASPPPIITWEFNRVTLPLATERDRNIGAVFLPSGVLHIHGVKKGDRPRIIAGPQNATVSLHQSAILECMATGNPRPLISWSRADSKSIDVFNTKVLGNGNLIISDIKPQHGGVYMCRATTPGTRNYTIATANITVQAPPSLVEWPESLTRPRAGTARFVCQAEGVPLPHITWLKNGEKVHSNGRIKMYNSKLVINQIIPEDDAIYQCQVENEQGSVLSMARLIVVMSEDRPSAPRNIRADTVSSSAILLAWERPLYNSDKVIAYSVHYMKAEGLNNEEYQVVIGNDTTRYIIDDLESARNYTFYIVAYMPMGASRMSDHVFQHTLEDVPLRAPELSLTSRSPTDIQVSWQPLAAKLSRGRVSAYRLSYRTSADQAVTQLELPGEKTQYLLEGQQPDTIYLLRIAAATSVGWGEQSAWTSHRTPKASNAKVPLAPELQLEPLNCTTIIVRWQLAPGNSVSVQGYRLFYHEESQAESSPIQLRVQDNRHTIGGLDPRKKYHVKLLAFSFIGDGYQADQTISTPGCVSVRDRMVPPPPPPHHVYAKANSSSAVFLHWGRPAFTSSQIVNYTIRCNPVGLQNASLVLYLQTAEKNILVPDLEPNTRYEFAVRLHLDQLSSPWSPVVYQSTLPEAPTLPPSGVKVTLIEDDTALVSWKLPDEPNLAVTRYTILYASRKAWVAGEWKVLQREGSITMALLENLQPGNIYLVKVSASNDMGDGPFSHTVEVAVQNDGSTSGHNPRRSHGSATVFSGGFYHLDQKSMTGIIVGVCIALICIICAFILVCRGDMALLRPSFPLTFPLALCLQGTWKITNVDRFRALQISFNFQGGTNLIINSLGPVYTITEKKNKWFSFRNQKKLNIQRKSHGICSYQPGVTVLCYEDESLSSPNQPTSLQVLFGPPGDTEGSSNSEGSHETGDSGRYSHDDIEMTNLSSGPSSRPASLKEEESGGSGCSPAQESEGELGEQSHLDLEIGDSMEKPCNHHHDQAPDNSQPALSL</sequence>
<evidence type="ECO:0000259" key="15">
    <source>
        <dbReference type="PROSITE" id="PS50835"/>
    </source>
</evidence>
<feature type="domain" description="Fibronectin type-III" evidence="16">
    <location>
        <begin position="464"/>
        <end position="560"/>
    </location>
</feature>
<feature type="compositionally biased region" description="Basic and acidic residues" evidence="13">
    <location>
        <begin position="1044"/>
        <end position="1059"/>
    </location>
</feature>
<dbReference type="GO" id="GO:0098609">
    <property type="term" value="P:cell-cell adhesion"/>
    <property type="evidence" value="ECO:0007669"/>
    <property type="project" value="TreeGrafter"/>
</dbReference>
<evidence type="ECO:0000259" key="16">
    <source>
        <dbReference type="PROSITE" id="PS50853"/>
    </source>
</evidence>
<dbReference type="InterPro" id="IPR003599">
    <property type="entry name" value="Ig_sub"/>
</dbReference>
<feature type="domain" description="Fibronectin type-III" evidence="16">
    <location>
        <begin position="671"/>
        <end position="764"/>
    </location>
</feature>
<dbReference type="SMART" id="SM00409">
    <property type="entry name" value="IG"/>
    <property type="match status" value="4"/>
</dbReference>
<dbReference type="Pfam" id="PF13927">
    <property type="entry name" value="Ig_3"/>
    <property type="match status" value="2"/>
</dbReference>
<feature type="domain" description="Fibronectin type-III" evidence="16">
    <location>
        <begin position="565"/>
        <end position="664"/>
    </location>
</feature>
<evidence type="ECO:0000256" key="2">
    <source>
        <dbReference type="ARBA" id="ARBA00004167"/>
    </source>
</evidence>
<dbReference type="GO" id="GO:0050768">
    <property type="term" value="P:negative regulation of neurogenesis"/>
    <property type="evidence" value="ECO:0007669"/>
    <property type="project" value="UniProtKB-ARBA"/>
</dbReference>
<keyword evidence="11" id="KW-0325">Glycoprotein</keyword>
<evidence type="ECO:0000256" key="11">
    <source>
        <dbReference type="ARBA" id="ARBA00023180"/>
    </source>
</evidence>
<evidence type="ECO:0000256" key="14">
    <source>
        <dbReference type="SAM" id="Phobius"/>
    </source>
</evidence>
<dbReference type="SUPFAM" id="SSF48726">
    <property type="entry name" value="Immunoglobulin"/>
    <property type="match status" value="4"/>
</dbReference>
<dbReference type="FunFam" id="2.60.40.10:FF:000455">
    <property type="entry name" value="Protogenin A"/>
    <property type="match status" value="1"/>
</dbReference>
<dbReference type="PROSITE" id="PS50853">
    <property type="entry name" value="FN3"/>
    <property type="match status" value="5"/>
</dbReference>
<dbReference type="Gene3D" id="2.60.40.10">
    <property type="entry name" value="Immunoglobulins"/>
    <property type="match status" value="9"/>
</dbReference>
<dbReference type="InterPro" id="IPR013098">
    <property type="entry name" value="Ig_I-set"/>
</dbReference>
<dbReference type="Proteomes" id="UP000472277">
    <property type="component" value="Chromosome 12"/>
</dbReference>
<comment type="subcellular location">
    <subcellularLocation>
        <location evidence="2">Membrane</location>
        <topology evidence="2">Single-pass membrane protein</topology>
    </subcellularLocation>
</comment>
<keyword evidence="18" id="KW-1185">Reference proteome</keyword>
<keyword evidence="10" id="KW-1015">Disulfide bond</keyword>
<keyword evidence="7" id="KW-0677">Repeat</keyword>
<dbReference type="InterPro" id="IPR003961">
    <property type="entry name" value="FN3_dom"/>
</dbReference>
<dbReference type="PROSITE" id="PS50835">
    <property type="entry name" value="IG_LIKE"/>
    <property type="match status" value="4"/>
</dbReference>
<gene>
    <name evidence="17" type="primary">PRTG</name>
</gene>
<evidence type="ECO:0000256" key="6">
    <source>
        <dbReference type="ARBA" id="ARBA00022729"/>
    </source>
</evidence>
<reference evidence="17" key="2">
    <citation type="submission" date="2025-09" db="UniProtKB">
        <authorList>
            <consortium name="Ensembl"/>
        </authorList>
    </citation>
    <scope>IDENTIFICATION</scope>
</reference>
<organism evidence="17 18">
    <name type="scientific">Salmo trutta</name>
    <name type="common">Brown trout</name>
    <dbReference type="NCBI Taxonomy" id="8032"/>
    <lineage>
        <taxon>Eukaryota</taxon>
        <taxon>Metazoa</taxon>
        <taxon>Chordata</taxon>
        <taxon>Craniata</taxon>
        <taxon>Vertebrata</taxon>
        <taxon>Euteleostomi</taxon>
        <taxon>Actinopterygii</taxon>
        <taxon>Neopterygii</taxon>
        <taxon>Teleostei</taxon>
        <taxon>Protacanthopterygii</taxon>
        <taxon>Salmoniformes</taxon>
        <taxon>Salmonidae</taxon>
        <taxon>Salmoninae</taxon>
        <taxon>Salmo</taxon>
    </lineage>
</organism>
<feature type="domain" description="Ig-like" evidence="15">
    <location>
        <begin position="182"/>
        <end position="269"/>
    </location>
</feature>
<dbReference type="PANTHER" id="PTHR44170">
    <property type="entry name" value="PROTEIN SIDEKICK"/>
    <property type="match status" value="1"/>
</dbReference>
<reference evidence="17" key="1">
    <citation type="submission" date="2025-08" db="UniProtKB">
        <authorList>
            <consortium name="Ensembl"/>
        </authorList>
    </citation>
    <scope>IDENTIFICATION</scope>
</reference>
<dbReference type="InterPro" id="IPR003598">
    <property type="entry name" value="Ig_sub2"/>
</dbReference>
<dbReference type="FunFam" id="2.60.40.10:FF:000551">
    <property type="entry name" value="Protogenin A"/>
    <property type="match status" value="1"/>
</dbReference>
<evidence type="ECO:0000256" key="9">
    <source>
        <dbReference type="ARBA" id="ARBA00023136"/>
    </source>
</evidence>
<feature type="domain" description="Ig-like" evidence="15">
    <location>
        <begin position="274"/>
        <end position="353"/>
    </location>
</feature>
<dbReference type="SUPFAM" id="SSF49265">
    <property type="entry name" value="Fibronectin type III"/>
    <property type="match status" value="3"/>
</dbReference>
<dbReference type="Pfam" id="PF07679">
    <property type="entry name" value="I-set"/>
    <property type="match status" value="2"/>
</dbReference>
<dbReference type="GO" id="GO:0016020">
    <property type="term" value="C:membrane"/>
    <property type="evidence" value="ECO:0007669"/>
    <property type="project" value="UniProtKB-SubCell"/>
</dbReference>
<keyword evidence="12" id="KW-0393">Immunoglobulin domain</keyword>
<dbReference type="InterPro" id="IPR036179">
    <property type="entry name" value="Ig-like_dom_sf"/>
</dbReference>
<evidence type="ECO:0000256" key="1">
    <source>
        <dbReference type="ARBA" id="ARBA00002140"/>
    </source>
</evidence>
<comment type="function">
    <text evidence="1">May play a role in anteroposterior axis elongation.</text>
</comment>
<dbReference type="InterPro" id="IPR013783">
    <property type="entry name" value="Ig-like_fold"/>
</dbReference>
<dbReference type="SMART" id="SM00408">
    <property type="entry name" value="IGc2"/>
    <property type="match status" value="4"/>
</dbReference>
<evidence type="ECO:0000256" key="12">
    <source>
        <dbReference type="ARBA" id="ARBA00023319"/>
    </source>
</evidence>
<dbReference type="PANTHER" id="PTHR44170:SF47">
    <property type="entry name" value="PROTOGENIN"/>
    <property type="match status" value="1"/>
</dbReference>
<protein>
    <submittedName>
        <fullName evidence="17">Protogenin</fullName>
    </submittedName>
</protein>
<keyword evidence="6" id="KW-0732">Signal</keyword>
<evidence type="ECO:0000313" key="18">
    <source>
        <dbReference type="Proteomes" id="UP000472277"/>
    </source>
</evidence>
<dbReference type="FunFam" id="2.60.40.10:FF:000828">
    <property type="entry name" value="Protogenin"/>
    <property type="match status" value="1"/>
</dbReference>
<dbReference type="CDD" id="cd00063">
    <property type="entry name" value="FN3"/>
    <property type="match status" value="5"/>
</dbReference>
<dbReference type="FunFam" id="2.60.40.10:FF:000600">
    <property type="entry name" value="Contactin 2"/>
    <property type="match status" value="1"/>
</dbReference>
<comment type="similarity">
    <text evidence="3">Belongs to the immunoglobulin superfamily. DCC family.</text>
</comment>
<evidence type="ECO:0000256" key="3">
    <source>
        <dbReference type="ARBA" id="ARBA00009588"/>
    </source>
</evidence>
<feature type="compositionally biased region" description="Polar residues" evidence="13">
    <location>
        <begin position="1062"/>
        <end position="1072"/>
    </location>
</feature>
<feature type="compositionally biased region" description="Polar residues" evidence="13">
    <location>
        <begin position="1121"/>
        <end position="1130"/>
    </location>
</feature>
<keyword evidence="9 14" id="KW-0472">Membrane</keyword>
<dbReference type="GeneTree" id="ENSGT00940000155943"/>
<dbReference type="InterPro" id="IPR036116">
    <property type="entry name" value="FN3_sf"/>
</dbReference>
<feature type="domain" description="Fibronectin type-III" evidence="16">
    <location>
        <begin position="368"/>
        <end position="462"/>
    </location>
</feature>
<dbReference type="SMART" id="SM00060">
    <property type="entry name" value="FN3"/>
    <property type="match status" value="5"/>
</dbReference>
<evidence type="ECO:0000256" key="8">
    <source>
        <dbReference type="ARBA" id="ARBA00022989"/>
    </source>
</evidence>
<feature type="compositionally biased region" description="Basic and acidic residues" evidence="13">
    <location>
        <begin position="1097"/>
        <end position="1120"/>
    </location>
</feature>
<evidence type="ECO:0000256" key="4">
    <source>
        <dbReference type="ARBA" id="ARBA00022473"/>
    </source>
</evidence>
<dbReference type="FunFam" id="2.60.40.10:FF:000456">
    <property type="entry name" value="protogenin isoform X2"/>
    <property type="match status" value="1"/>
</dbReference>
<name>A0A674EZR1_SALTR</name>
<dbReference type="Ensembl" id="ENSSTUT00000121817.1">
    <property type="protein sequence ID" value="ENSSTUP00000113816.1"/>
    <property type="gene ID" value="ENSSTUG00000050209.1"/>
</dbReference>
<dbReference type="FunFam" id="2.60.40.10:FF:000299">
    <property type="entry name" value="protogenin isoform X2"/>
    <property type="match status" value="1"/>
</dbReference>
<evidence type="ECO:0000256" key="7">
    <source>
        <dbReference type="ARBA" id="ARBA00022737"/>
    </source>
</evidence>
<feature type="region of interest" description="Disordered" evidence="13">
    <location>
        <begin position="1022"/>
        <end position="1130"/>
    </location>
</feature>
<dbReference type="Pfam" id="PF00041">
    <property type="entry name" value="fn3"/>
    <property type="match status" value="5"/>
</dbReference>
<accession>A0A674EZR1</accession>
<proteinExistence type="inferred from homology"/>
<feature type="transmembrane region" description="Helical" evidence="14">
    <location>
        <begin position="896"/>
        <end position="916"/>
    </location>
</feature>
<feature type="domain" description="Ig-like" evidence="15">
    <location>
        <begin position="112"/>
        <end position="144"/>
    </location>
</feature>
<evidence type="ECO:0000313" key="17">
    <source>
        <dbReference type="Ensembl" id="ENSSTUP00000113816.1"/>
    </source>
</evidence>
<feature type="domain" description="Fibronectin type-III" evidence="16">
    <location>
        <begin position="769"/>
        <end position="864"/>
    </location>
</feature>
<dbReference type="InterPro" id="IPR007110">
    <property type="entry name" value="Ig-like_dom"/>
</dbReference>
<evidence type="ECO:0000256" key="10">
    <source>
        <dbReference type="ARBA" id="ARBA00023157"/>
    </source>
</evidence>
<feature type="domain" description="Ig-like" evidence="15">
    <location>
        <begin position="7"/>
        <end position="106"/>
    </location>
</feature>
<keyword evidence="4" id="KW-0217">Developmental protein</keyword>
<dbReference type="AlphaFoldDB" id="A0A674EZR1"/>
<evidence type="ECO:0000256" key="5">
    <source>
        <dbReference type="ARBA" id="ARBA00022692"/>
    </source>
</evidence>
<keyword evidence="8 14" id="KW-1133">Transmembrane helix</keyword>